<reference evidence="1" key="2">
    <citation type="journal article" date="2020" name="Nat. Commun.">
        <title>Large-scale genome sequencing of mycorrhizal fungi provides insights into the early evolution of symbiotic traits.</title>
        <authorList>
            <person name="Miyauchi S."/>
            <person name="Kiss E."/>
            <person name="Kuo A."/>
            <person name="Drula E."/>
            <person name="Kohler A."/>
            <person name="Sanchez-Garcia M."/>
            <person name="Morin E."/>
            <person name="Andreopoulos B."/>
            <person name="Barry K.W."/>
            <person name="Bonito G."/>
            <person name="Buee M."/>
            <person name="Carver A."/>
            <person name="Chen C."/>
            <person name="Cichocki N."/>
            <person name="Clum A."/>
            <person name="Culley D."/>
            <person name="Crous P.W."/>
            <person name="Fauchery L."/>
            <person name="Girlanda M."/>
            <person name="Hayes R.D."/>
            <person name="Keri Z."/>
            <person name="LaButti K."/>
            <person name="Lipzen A."/>
            <person name="Lombard V."/>
            <person name="Magnuson J."/>
            <person name="Maillard F."/>
            <person name="Murat C."/>
            <person name="Nolan M."/>
            <person name="Ohm R.A."/>
            <person name="Pangilinan J."/>
            <person name="Pereira M.F."/>
            <person name="Perotto S."/>
            <person name="Peter M."/>
            <person name="Pfister S."/>
            <person name="Riley R."/>
            <person name="Sitrit Y."/>
            <person name="Stielow J.B."/>
            <person name="Szollosi G."/>
            <person name="Zifcakova L."/>
            <person name="Stursova M."/>
            <person name="Spatafora J.W."/>
            <person name="Tedersoo L."/>
            <person name="Vaario L.M."/>
            <person name="Yamada A."/>
            <person name="Yan M."/>
            <person name="Wang P."/>
            <person name="Xu J."/>
            <person name="Bruns T."/>
            <person name="Baldrian P."/>
            <person name="Vilgalys R."/>
            <person name="Dunand C."/>
            <person name="Henrissat B."/>
            <person name="Grigoriev I.V."/>
            <person name="Hibbett D."/>
            <person name="Nagy L.G."/>
            <person name="Martin F.M."/>
        </authorList>
    </citation>
    <scope>NUCLEOTIDE SEQUENCE</scope>
    <source>
        <strain evidence="1">P2</strain>
    </source>
</reference>
<dbReference type="EMBL" id="MU117965">
    <property type="protein sequence ID" value="KAF9653107.1"/>
    <property type="molecule type" value="Genomic_DNA"/>
</dbReference>
<accession>A0ACB6ZU98</accession>
<protein>
    <submittedName>
        <fullName evidence="1">Uncharacterized protein</fullName>
    </submittedName>
</protein>
<sequence length="1034" mass="112574">MDAGGHPQPSPENPMDFTPPRQADGDDAAERPCSGPLKSPQKRLMQEMAHAEDTTPRRRSTRLARVSTPVRLLNLRITVPQVEEAVEESDPGNDTAEINQDVEDEPSQVLAERVLSAVSNPSPPPDFLSFPDIRVNTPPPPEPPESQTQSDNTSAVATPPNPLTGSSLNDEGVENALADSVNRAPTPHTLGFSPRPPGSPQQFALAVGKPLVTESSAGDTLDLPSLASAVISPVNPLIRLQTGQVEHAVAALEKRGDEVTIDDETRDQVAELPTLGESPAKLAGRRRSVRRSASPTKRRSASPDGNRLQPSPRRSARFNVSPRRTPSPDPTLVLPQIFPLRLPAKNSRIRPNPSEVGALSTVDGINERLREAEMEETQERVGRKRKRQDDANKAVGRQRLGSLSPDSQSVLQQLLPPSRSSSDEDDKAKAATSQQSLFGPQRILVNKPPKLVESTHIQTTDPQPHLGTPLRRVLISTSTASQDGTSARRFGETLFKVQPLGDPNRSPSRRVPAMTHPPSSAKSAFMQPTVFSRQPSTSGSSSTLSPDSKPITKQRSMSEEPTFSRQPSPGTNHRITLPYPLTQKPSIIPEEPEDTQPQVPPNGRASSEPPTSAFTSASRSTLRAPTNLSRIPRIGAKPYSRPPGVQPSRLPVLAPRKRTDPSPTKPWTQRGSTGSTLPAEPKHGSFIPTSSRKTAGSSVEVSSKHPVKRPLPTKRLPQLPAVAEKPPPSQIPIRSPPPPQPLALPNLQPSTDSVTQTQPTKPKQEQTDTPNQSSVPPENQLTSENLSIPARLRPRDTSKEEEDTSTARRTRSRRGPSALLEEATFGAISLSPSRPPPKKRPPLDSSGFAGLSITALKNLTTDNTAKNQKVVSLLETEVVKREGNRPESPAVKLRTITEKASEEKAKQRDERAQRRAKRSDGGEVDLPDANELPLEEDGRHRRGAGEEEDYETPERPTRPLRRLKADGSEGVEMVMVKERRVQWDRLLFTTVFIDEIPEKSPRPPEQKLGKGCLSQAAKVFCLLALATHRDPPPS</sequence>
<keyword evidence="2" id="KW-1185">Reference proteome</keyword>
<dbReference type="Proteomes" id="UP000886501">
    <property type="component" value="Unassembled WGS sequence"/>
</dbReference>
<evidence type="ECO:0000313" key="2">
    <source>
        <dbReference type="Proteomes" id="UP000886501"/>
    </source>
</evidence>
<comment type="caution">
    <text evidence="1">The sequence shown here is derived from an EMBL/GenBank/DDBJ whole genome shotgun (WGS) entry which is preliminary data.</text>
</comment>
<name>A0ACB6ZU98_THEGA</name>
<proteinExistence type="predicted"/>
<gene>
    <name evidence="1" type="ORF">BDM02DRAFT_2137103</name>
</gene>
<organism evidence="1 2">
    <name type="scientific">Thelephora ganbajun</name>
    <name type="common">Ganba fungus</name>
    <dbReference type="NCBI Taxonomy" id="370292"/>
    <lineage>
        <taxon>Eukaryota</taxon>
        <taxon>Fungi</taxon>
        <taxon>Dikarya</taxon>
        <taxon>Basidiomycota</taxon>
        <taxon>Agaricomycotina</taxon>
        <taxon>Agaricomycetes</taxon>
        <taxon>Thelephorales</taxon>
        <taxon>Thelephoraceae</taxon>
        <taxon>Thelephora</taxon>
    </lineage>
</organism>
<reference evidence="1" key="1">
    <citation type="submission" date="2019-10" db="EMBL/GenBank/DDBJ databases">
        <authorList>
            <consortium name="DOE Joint Genome Institute"/>
            <person name="Kuo A."/>
            <person name="Miyauchi S."/>
            <person name="Kiss E."/>
            <person name="Drula E."/>
            <person name="Kohler A."/>
            <person name="Sanchez-Garcia M."/>
            <person name="Andreopoulos B."/>
            <person name="Barry K.W."/>
            <person name="Bonito G."/>
            <person name="Buee M."/>
            <person name="Carver A."/>
            <person name="Chen C."/>
            <person name="Cichocki N."/>
            <person name="Clum A."/>
            <person name="Culley D."/>
            <person name="Crous P.W."/>
            <person name="Fauchery L."/>
            <person name="Girlanda M."/>
            <person name="Hayes R."/>
            <person name="Keri Z."/>
            <person name="Labutti K."/>
            <person name="Lipzen A."/>
            <person name="Lombard V."/>
            <person name="Magnuson J."/>
            <person name="Maillard F."/>
            <person name="Morin E."/>
            <person name="Murat C."/>
            <person name="Nolan M."/>
            <person name="Ohm R."/>
            <person name="Pangilinan J."/>
            <person name="Pereira M."/>
            <person name="Perotto S."/>
            <person name="Peter M."/>
            <person name="Riley R."/>
            <person name="Sitrit Y."/>
            <person name="Stielow B."/>
            <person name="Szollosi G."/>
            <person name="Zifcakova L."/>
            <person name="Stursova M."/>
            <person name="Spatafora J.W."/>
            <person name="Tedersoo L."/>
            <person name="Vaario L.-M."/>
            <person name="Yamada A."/>
            <person name="Yan M."/>
            <person name="Wang P."/>
            <person name="Xu J."/>
            <person name="Bruns T."/>
            <person name="Baldrian P."/>
            <person name="Vilgalys R."/>
            <person name="Henrissat B."/>
            <person name="Grigoriev I.V."/>
            <person name="Hibbett D."/>
            <person name="Nagy L.G."/>
            <person name="Martin F.M."/>
        </authorList>
    </citation>
    <scope>NUCLEOTIDE SEQUENCE</scope>
    <source>
        <strain evidence="1">P2</strain>
    </source>
</reference>
<evidence type="ECO:0000313" key="1">
    <source>
        <dbReference type="EMBL" id="KAF9653107.1"/>
    </source>
</evidence>